<keyword evidence="6" id="KW-1185">Reference proteome</keyword>
<protein>
    <submittedName>
        <fullName evidence="5">Acetoacetate-CoA ligase</fullName>
    </submittedName>
</protein>
<dbReference type="GO" id="GO:0008270">
    <property type="term" value="F:zinc ion binding"/>
    <property type="evidence" value="ECO:0007669"/>
    <property type="project" value="InterPro"/>
</dbReference>
<evidence type="ECO:0000256" key="2">
    <source>
        <dbReference type="SAM" id="MobiDB-lite"/>
    </source>
</evidence>
<dbReference type="GO" id="GO:0030729">
    <property type="term" value="F:acetoacetate-CoA ligase activity"/>
    <property type="evidence" value="ECO:0007669"/>
    <property type="project" value="TreeGrafter"/>
</dbReference>
<feature type="transmembrane region" description="Helical" evidence="3">
    <location>
        <begin position="174"/>
        <end position="198"/>
    </location>
</feature>
<dbReference type="InterPro" id="IPR042099">
    <property type="entry name" value="ANL_N_sf"/>
</dbReference>
<keyword evidence="3" id="KW-0472">Membrane</keyword>
<dbReference type="PANTHER" id="PTHR42921">
    <property type="entry name" value="ACETOACETYL-COA SYNTHETASE"/>
    <property type="match status" value="1"/>
</dbReference>
<dbReference type="PANTHER" id="PTHR42921:SF1">
    <property type="entry name" value="ACETOACETYL-COA SYNTHETASE"/>
    <property type="match status" value="1"/>
</dbReference>
<dbReference type="EMBL" id="LVYI01000013">
    <property type="protein sequence ID" value="OAP54486.1"/>
    <property type="molecule type" value="Genomic_DNA"/>
</dbReference>
<organism evidence="5 6">
    <name type="scientific">Fonsecaea erecta</name>
    <dbReference type="NCBI Taxonomy" id="1367422"/>
    <lineage>
        <taxon>Eukaryota</taxon>
        <taxon>Fungi</taxon>
        <taxon>Dikarya</taxon>
        <taxon>Ascomycota</taxon>
        <taxon>Pezizomycotina</taxon>
        <taxon>Eurotiomycetes</taxon>
        <taxon>Chaetothyriomycetidae</taxon>
        <taxon>Chaetothyriales</taxon>
        <taxon>Herpotrichiellaceae</taxon>
        <taxon>Fonsecaea</taxon>
    </lineage>
</organism>
<dbReference type="InterPro" id="IPR000873">
    <property type="entry name" value="AMP-dep_synth/lig_dom"/>
</dbReference>
<dbReference type="GO" id="GO:0006351">
    <property type="term" value="P:DNA-templated transcription"/>
    <property type="evidence" value="ECO:0007669"/>
    <property type="project" value="InterPro"/>
</dbReference>
<gene>
    <name evidence="5" type="ORF">AYL99_10934</name>
</gene>
<feature type="region of interest" description="Disordered" evidence="2">
    <location>
        <begin position="687"/>
        <end position="716"/>
    </location>
</feature>
<dbReference type="CDD" id="cd12148">
    <property type="entry name" value="fungal_TF_MHR"/>
    <property type="match status" value="1"/>
</dbReference>
<keyword evidence="3" id="KW-0812">Transmembrane</keyword>
<dbReference type="GeneID" id="30015102"/>
<reference evidence="5 6" key="1">
    <citation type="submission" date="2016-04" db="EMBL/GenBank/DDBJ databases">
        <title>Draft genome of Fonsecaea erecta CBS 125763.</title>
        <authorList>
            <person name="Weiss V.A."/>
            <person name="Vicente V.A."/>
            <person name="Raittz R.T."/>
            <person name="Moreno L.F."/>
            <person name="De Souza E.M."/>
            <person name="Pedrosa F.O."/>
            <person name="Steffens M.B."/>
            <person name="Faoro H."/>
            <person name="Tadra-Sfeir M.Z."/>
            <person name="Najafzadeh M.J."/>
            <person name="Felipe M.S."/>
            <person name="Teixeira M."/>
            <person name="Sun J."/>
            <person name="Xi L."/>
            <person name="Gomes R."/>
            <person name="De Azevedo C.M."/>
            <person name="Salgado C.G."/>
            <person name="Da Silva M.B."/>
            <person name="Nascimento M.F."/>
            <person name="Queiroz-Telles F."/>
            <person name="Attili D.S."/>
            <person name="Gorbushina A."/>
        </authorList>
    </citation>
    <scope>NUCLEOTIDE SEQUENCE [LARGE SCALE GENOMIC DNA]</scope>
    <source>
        <strain evidence="5 6">CBS 125763</strain>
    </source>
</reference>
<dbReference type="STRING" id="1367422.A0A178Z4T1"/>
<keyword evidence="1" id="KW-0539">Nucleus</keyword>
<name>A0A178Z4T1_9EURO</name>
<dbReference type="PROSITE" id="PS00455">
    <property type="entry name" value="AMP_BINDING"/>
    <property type="match status" value="1"/>
</dbReference>
<dbReference type="Proteomes" id="UP000078343">
    <property type="component" value="Unassembled WGS sequence"/>
</dbReference>
<keyword evidence="3" id="KW-1133">Transmembrane helix</keyword>
<dbReference type="SUPFAM" id="SSF56801">
    <property type="entry name" value="Acetyl-CoA synthetase-like"/>
    <property type="match status" value="1"/>
</dbReference>
<comment type="caution">
    <text evidence="5">The sequence shown here is derived from an EMBL/GenBank/DDBJ whole genome shotgun (WGS) entry which is preliminary data.</text>
</comment>
<dbReference type="InterPro" id="IPR007219">
    <property type="entry name" value="XnlR_reg_dom"/>
</dbReference>
<proteinExistence type="predicted"/>
<dbReference type="InterPro" id="IPR045851">
    <property type="entry name" value="AMP-bd_C_sf"/>
</dbReference>
<dbReference type="GO" id="GO:0003677">
    <property type="term" value="F:DNA binding"/>
    <property type="evidence" value="ECO:0007669"/>
    <property type="project" value="InterPro"/>
</dbReference>
<evidence type="ECO:0000313" key="5">
    <source>
        <dbReference type="EMBL" id="OAP54486.1"/>
    </source>
</evidence>
<dbReference type="Gene3D" id="3.30.300.30">
    <property type="match status" value="1"/>
</dbReference>
<keyword evidence="5" id="KW-0436">Ligase</keyword>
<dbReference type="RefSeq" id="XP_018687853.1">
    <property type="nucleotide sequence ID" value="XM_018842440.1"/>
</dbReference>
<dbReference type="OrthoDB" id="10253869at2759"/>
<dbReference type="Pfam" id="PF00501">
    <property type="entry name" value="AMP-binding"/>
    <property type="match status" value="1"/>
</dbReference>
<feature type="domain" description="Xylanolytic transcriptional activator regulatory" evidence="4">
    <location>
        <begin position="923"/>
        <end position="992"/>
    </location>
</feature>
<sequence>MSASRANKIFPIQNGPRDEFETRTKPLSPIWKPKAPASQIPMNIYREHVNKKFFLRLTGSHDLHRWSVTDPQAFWVDLWDYVGLIPGLPPGIKQAYDPNIPISEVPPFFEGASINYAENVLIQPLVDDRSPALIGLREGQHLDGEVWTWSILRENVRRVRSALLRSGIRKGDRVAALISTSVWSVALLLGSASIAAIFTSIAPDLGLEGCTSRLQQVQPSILFADSHCTYKGKQSSNTPKIAAILKLLKPNPELFVVPTGPEEDFQLLSDFLRRSKDADELKFDRLPLTTPLYILYSSGTSGPPKCLVHSHAAIIQHKKIGKLHNSLKPGEVVFQYSSTSWVLWNIMVGHLAMGATLVLYDGSPTWPRPQRMLEIVERFKVNYWGASPKYLKELESTGVKPKADYDLSNLRMVQTGGSHLASDQYHWFYNVFPSSVHLTSVTGGTDLVTSWCGTDPAGPLFPGEIQMPILGHDVDIADPIDGHSIKDTGEAGEFVCRKPFPSMPVYMWGDTEGKKYKASDGVLNPQGIRFGSAEIYSITEAAPFLNTVATTLCVGRKRQGLDFDESVFLFVVMRAGCPFTKKLEQLLKDAIRKSLSPRHVPRFVVEVRAIPMTSNGKKVETLVKEVISTGEMPRTISSTVINPECIEAFRHFYLLEAQIKCDFSSSHQPCTNCRLGGLLCKPHQRKRPRYLSTGDPSSQGQEAIAEHHGDEDSTPVKIRSSEPVAVPDDQAQTLIHQAGRQWQTEGIEAMTVIGTRNELTGSPEYVAATESHVGRSDYIGSGDIRFREEMVKVQSDTLRISQTDSELLQLQKAFELPQRSVLASLVDSYFEYCSPWTPVLEFSDVAELQARGTSPLLLNAVLLAGSRVASSDILSASAEDFYRKARLIFILGHERDALTCTIAVTLLQWFNPTGPEHISTSTSGFWVRIAAGLAYQIGLHKERTTQKNTCLRRRLWWSIVCRDDIISIGTGRPRTINLDDSDVANLCISDFPTPDTNARLFIAFSGIIRLLADLTENIRRKTMTAKIQVSLENALYRWIKSLPVEFHLFYGSPKMLGSYNFHGRQLLVPYFVFLFILSRHSASRKQSIRMSLITSSFVAGMFEDFLNRGELCHCGPVFTFYAFAAGLAQVLALRYKFLTESAEDSLFIIQSSLTELKKRWGSAEGALAALGEIKRLTLRSPSLGDVPDHDVGRLAPFVEDFGPQLCKQYQLLAQDCSATGALPPLHSNSASISIGCDYHPSDTQDGEAEHIDPPLGGQSISFFGDMDPFGSWIDDLELGLMDY</sequence>
<evidence type="ECO:0000259" key="4">
    <source>
        <dbReference type="SMART" id="SM00906"/>
    </source>
</evidence>
<accession>A0A178Z4T1</accession>
<dbReference type="SMART" id="SM00906">
    <property type="entry name" value="Fungal_trans"/>
    <property type="match status" value="1"/>
</dbReference>
<dbReference type="InterPro" id="IPR020845">
    <property type="entry name" value="AMP-binding_CS"/>
</dbReference>
<evidence type="ECO:0000256" key="1">
    <source>
        <dbReference type="ARBA" id="ARBA00023242"/>
    </source>
</evidence>
<evidence type="ECO:0000256" key="3">
    <source>
        <dbReference type="SAM" id="Phobius"/>
    </source>
</evidence>
<feature type="region of interest" description="Disordered" evidence="2">
    <location>
        <begin position="1"/>
        <end position="24"/>
    </location>
</feature>
<dbReference type="Gene3D" id="3.40.50.12780">
    <property type="entry name" value="N-terminal domain of ligase-like"/>
    <property type="match status" value="1"/>
</dbReference>
<evidence type="ECO:0000313" key="6">
    <source>
        <dbReference type="Proteomes" id="UP000078343"/>
    </source>
</evidence>
<dbReference type="Pfam" id="PF04082">
    <property type="entry name" value="Fungal_trans"/>
    <property type="match status" value="1"/>
</dbReference>